<dbReference type="Proteomes" id="UP000188184">
    <property type="component" value="Plasmid unnamed1"/>
</dbReference>
<dbReference type="InterPro" id="IPR001387">
    <property type="entry name" value="Cro/C1-type_HTH"/>
</dbReference>
<protein>
    <recommendedName>
        <fullName evidence="1">HTH cro/C1-type domain-containing protein</fullName>
    </recommendedName>
</protein>
<accession>A0A1Q2L475</accession>
<dbReference type="Gene3D" id="1.10.260.40">
    <property type="entry name" value="lambda repressor-like DNA-binding domains"/>
    <property type="match status" value="1"/>
</dbReference>
<dbReference type="OrthoDB" id="2428681at2"/>
<dbReference type="KEGG" id="pmar:B0X71_18885"/>
<dbReference type="InterPro" id="IPR010982">
    <property type="entry name" value="Lambda_DNA-bd_dom_sf"/>
</dbReference>
<organism evidence="2 3">
    <name type="scientific">Planococcus lenghuensis</name>
    <dbReference type="NCBI Taxonomy" id="2213202"/>
    <lineage>
        <taxon>Bacteria</taxon>
        <taxon>Bacillati</taxon>
        <taxon>Bacillota</taxon>
        <taxon>Bacilli</taxon>
        <taxon>Bacillales</taxon>
        <taxon>Caryophanaceae</taxon>
        <taxon>Planococcus</taxon>
    </lineage>
</organism>
<keyword evidence="3" id="KW-1185">Reference proteome</keyword>
<name>A0A1Q2L475_9BACL</name>
<dbReference type="SMART" id="SM00530">
    <property type="entry name" value="HTH_XRE"/>
    <property type="match status" value="1"/>
</dbReference>
<dbReference type="PROSITE" id="PS50943">
    <property type="entry name" value="HTH_CROC1"/>
    <property type="match status" value="1"/>
</dbReference>
<feature type="domain" description="HTH cro/C1-type" evidence="1">
    <location>
        <begin position="17"/>
        <end position="71"/>
    </location>
</feature>
<sequence length="102" mass="11826">MTSKNESDIYEKIGSALKAIRKEKKLTLQDIEAHSGLNRSTVSLIERGMQNVSIGWIVHYCNTLDIDPAEVFVRAFREDFQNQQLNKIFERFDAYEAKKDET</sequence>
<dbReference type="EMBL" id="CP019641">
    <property type="protein sequence ID" value="AQQ55250.1"/>
    <property type="molecule type" value="Genomic_DNA"/>
</dbReference>
<reference evidence="2 3" key="1">
    <citation type="submission" date="2017-02" db="EMBL/GenBank/DDBJ databases">
        <title>The complete genomic sequence of a novel cold adapted crude oil-degrading bacterium Planococcus qaidamina Y42.</title>
        <authorList>
            <person name="Yang R."/>
        </authorList>
    </citation>
    <scope>NUCLEOTIDE SEQUENCE [LARGE SCALE GENOMIC DNA]</scope>
    <source>
        <strain evidence="2 3">Y42</strain>
        <plasmid evidence="2 3">unnamed1</plasmid>
    </source>
</reference>
<geneLocation type="plasmid" evidence="2 3">
    <name>unnamed1</name>
</geneLocation>
<dbReference type="RefSeq" id="WP_077591110.1">
    <property type="nucleotide sequence ID" value="NZ_CP019641.1"/>
</dbReference>
<dbReference type="AlphaFoldDB" id="A0A1Q2L475"/>
<gene>
    <name evidence="2" type="ORF">B0X71_18885</name>
</gene>
<evidence type="ECO:0000313" key="3">
    <source>
        <dbReference type="Proteomes" id="UP000188184"/>
    </source>
</evidence>
<evidence type="ECO:0000313" key="2">
    <source>
        <dbReference type="EMBL" id="AQQ55250.1"/>
    </source>
</evidence>
<keyword evidence="2" id="KW-0614">Plasmid</keyword>
<proteinExistence type="predicted"/>
<dbReference type="GO" id="GO:0003677">
    <property type="term" value="F:DNA binding"/>
    <property type="evidence" value="ECO:0007669"/>
    <property type="project" value="InterPro"/>
</dbReference>
<evidence type="ECO:0000259" key="1">
    <source>
        <dbReference type="PROSITE" id="PS50943"/>
    </source>
</evidence>
<dbReference type="Pfam" id="PF01381">
    <property type="entry name" value="HTH_3"/>
    <property type="match status" value="1"/>
</dbReference>
<dbReference type="CDD" id="cd00093">
    <property type="entry name" value="HTH_XRE"/>
    <property type="match status" value="1"/>
</dbReference>
<dbReference type="SUPFAM" id="SSF47413">
    <property type="entry name" value="lambda repressor-like DNA-binding domains"/>
    <property type="match status" value="1"/>
</dbReference>